<name>A0AAD9ED54_9PEZI</name>
<evidence type="ECO:0000313" key="3">
    <source>
        <dbReference type="Proteomes" id="UP001243330"/>
    </source>
</evidence>
<keyword evidence="3" id="KW-1185">Reference proteome</keyword>
<feature type="compositionally biased region" description="Basic residues" evidence="1">
    <location>
        <begin position="175"/>
        <end position="196"/>
    </location>
</feature>
<protein>
    <submittedName>
        <fullName evidence="2">Uncharacterized protein</fullName>
    </submittedName>
</protein>
<dbReference type="Proteomes" id="UP001243330">
    <property type="component" value="Unassembled WGS sequence"/>
</dbReference>
<dbReference type="EMBL" id="JAQOWY010000334">
    <property type="protein sequence ID" value="KAK1843918.1"/>
    <property type="molecule type" value="Genomic_DNA"/>
</dbReference>
<dbReference type="AlphaFoldDB" id="A0AAD9ED54"/>
<gene>
    <name evidence="2" type="ORF">CCHR01_13465</name>
</gene>
<accession>A0AAD9ED54</accession>
<feature type="region of interest" description="Disordered" evidence="1">
    <location>
        <begin position="143"/>
        <end position="199"/>
    </location>
</feature>
<proteinExistence type="predicted"/>
<organism evidence="2 3">
    <name type="scientific">Colletotrichum chrysophilum</name>
    <dbReference type="NCBI Taxonomy" id="1836956"/>
    <lineage>
        <taxon>Eukaryota</taxon>
        <taxon>Fungi</taxon>
        <taxon>Dikarya</taxon>
        <taxon>Ascomycota</taxon>
        <taxon>Pezizomycotina</taxon>
        <taxon>Sordariomycetes</taxon>
        <taxon>Hypocreomycetidae</taxon>
        <taxon>Glomerellales</taxon>
        <taxon>Glomerellaceae</taxon>
        <taxon>Colletotrichum</taxon>
        <taxon>Colletotrichum gloeosporioides species complex</taxon>
    </lineage>
</organism>
<sequence>MVASRFAFHSSNSWLGFKSPFDRLPRIHLWKSQQSHKTYRMEAFLVKQSGRKYELQKTCMRNGPARHVLEIEGLRTELLRNKVALEALLAENVGLRAENSHLRLEREHCLELLESVGVPAPSQRELPFLAAADDEVLGARVAKSTSDYEEDGLDAGSPDDQVRPLPNMTVLAQTNRKKTKKQRAKAARERKRRREHNKQQYQQLFGEHGSIEKPPQPVKAGRLRTRPFNVCRGPNLSCKQRTLNRATWEEFETTLKPDIRRDIKTISTAFWSSVNWGKYLSRKARSEFMEAHQKFLCTHAHLSDPVKPAPSDRLMGMLRTAMRGFKQHVDYVRSKGASGLEGPERMLSEFEELCMEKFRM</sequence>
<evidence type="ECO:0000256" key="1">
    <source>
        <dbReference type="SAM" id="MobiDB-lite"/>
    </source>
</evidence>
<reference evidence="2" key="1">
    <citation type="submission" date="2023-01" db="EMBL/GenBank/DDBJ databases">
        <title>Colletotrichum chrysophilum M932 genome sequence.</title>
        <authorList>
            <person name="Baroncelli R."/>
        </authorList>
    </citation>
    <scope>NUCLEOTIDE SEQUENCE</scope>
    <source>
        <strain evidence="2">M932</strain>
    </source>
</reference>
<evidence type="ECO:0000313" key="2">
    <source>
        <dbReference type="EMBL" id="KAK1843918.1"/>
    </source>
</evidence>
<comment type="caution">
    <text evidence="2">The sequence shown here is derived from an EMBL/GenBank/DDBJ whole genome shotgun (WGS) entry which is preliminary data.</text>
</comment>